<sequence>MSVSPTYTELKCPVCKKAAVRLTAKRITPFTVLRYCKCKHAYCAVSFTNYEVITRIIRIPENKIGTVNA</sequence>
<dbReference type="InterPro" id="IPR007684">
    <property type="entry name" value="Znf_Ogr/Delta"/>
</dbReference>
<evidence type="ECO:0000313" key="2">
    <source>
        <dbReference type="EMBL" id="RJT15669.1"/>
    </source>
</evidence>
<dbReference type="EMBL" id="RAHG01000001">
    <property type="protein sequence ID" value="RJT15669.1"/>
    <property type="molecule type" value="Genomic_DNA"/>
</dbReference>
<evidence type="ECO:0000313" key="3">
    <source>
        <dbReference type="Proteomes" id="UP000284119"/>
    </source>
</evidence>
<name>A0ABX9P434_9GAMM</name>
<dbReference type="Proteomes" id="UP000284119">
    <property type="component" value="Unassembled WGS sequence"/>
</dbReference>
<protein>
    <recommendedName>
        <fullName evidence="1">Zinc finger Ogr/Delta-type domain-containing protein</fullName>
    </recommendedName>
</protein>
<comment type="caution">
    <text evidence="2">The sequence shown here is derived from an EMBL/GenBank/DDBJ whole genome shotgun (WGS) entry which is preliminary data.</text>
</comment>
<accession>A0ABX9P434</accession>
<dbReference type="Pfam" id="PF04606">
    <property type="entry name" value="Ogr_Delta"/>
    <property type="match status" value="1"/>
</dbReference>
<keyword evidence="3" id="KW-1185">Reference proteome</keyword>
<gene>
    <name evidence="2" type="ORF">D5396_00650</name>
</gene>
<organism evidence="2 3">
    <name type="scientific">Rahnella inusitata</name>
    <dbReference type="NCBI Taxonomy" id="58169"/>
    <lineage>
        <taxon>Bacteria</taxon>
        <taxon>Pseudomonadati</taxon>
        <taxon>Pseudomonadota</taxon>
        <taxon>Gammaproteobacteria</taxon>
        <taxon>Enterobacterales</taxon>
        <taxon>Yersiniaceae</taxon>
        <taxon>Rahnella</taxon>
    </lineage>
</organism>
<proteinExistence type="predicted"/>
<feature type="domain" description="Zinc finger Ogr/Delta-type" evidence="1">
    <location>
        <begin position="11"/>
        <end position="57"/>
    </location>
</feature>
<evidence type="ECO:0000259" key="1">
    <source>
        <dbReference type="Pfam" id="PF04606"/>
    </source>
</evidence>
<reference evidence="2 3" key="1">
    <citation type="submission" date="2018-09" db="EMBL/GenBank/DDBJ databases">
        <authorList>
            <person name="Le Fleche-Mateos A."/>
        </authorList>
    </citation>
    <scope>NUCLEOTIDE SEQUENCE [LARGE SCALE GENOMIC DNA]</scope>
    <source>
        <strain evidence="2 3">DSM 30078</strain>
    </source>
</reference>
<dbReference type="RefSeq" id="WP_112166770.1">
    <property type="nucleotide sequence ID" value="NZ_JYDE01000017.1"/>
</dbReference>